<evidence type="ECO:0000313" key="1">
    <source>
        <dbReference type="EMBL" id="KAF7286935.1"/>
    </source>
</evidence>
<sequence>MDKKQFCLLIKYCFLKGKNTVEAETWLDAEFPDAAPGKPTKYCSVLALEENGRVRSAEPTCASENYPKLSLRRSTRYHVSPVPT</sequence>
<evidence type="ECO:0000313" key="2">
    <source>
        <dbReference type="Proteomes" id="UP000625711"/>
    </source>
</evidence>
<reference evidence="1" key="1">
    <citation type="submission" date="2020-08" db="EMBL/GenBank/DDBJ databases">
        <title>Genome sequencing and assembly of the red palm weevil Rhynchophorus ferrugineus.</title>
        <authorList>
            <person name="Dias G.B."/>
            <person name="Bergman C.M."/>
            <person name="Manee M."/>
        </authorList>
    </citation>
    <scope>NUCLEOTIDE SEQUENCE</scope>
    <source>
        <strain evidence="1">AA-2017</strain>
        <tissue evidence="1">Whole larva</tissue>
    </source>
</reference>
<name>A0A834MN30_RHYFE</name>
<organism evidence="1 2">
    <name type="scientific">Rhynchophorus ferrugineus</name>
    <name type="common">Red palm weevil</name>
    <name type="synonym">Curculio ferrugineus</name>
    <dbReference type="NCBI Taxonomy" id="354439"/>
    <lineage>
        <taxon>Eukaryota</taxon>
        <taxon>Metazoa</taxon>
        <taxon>Ecdysozoa</taxon>
        <taxon>Arthropoda</taxon>
        <taxon>Hexapoda</taxon>
        <taxon>Insecta</taxon>
        <taxon>Pterygota</taxon>
        <taxon>Neoptera</taxon>
        <taxon>Endopterygota</taxon>
        <taxon>Coleoptera</taxon>
        <taxon>Polyphaga</taxon>
        <taxon>Cucujiformia</taxon>
        <taxon>Curculionidae</taxon>
        <taxon>Dryophthorinae</taxon>
        <taxon>Rhynchophorus</taxon>
    </lineage>
</organism>
<dbReference type="AlphaFoldDB" id="A0A834MN30"/>
<accession>A0A834MN30</accession>
<dbReference type="EMBL" id="JAACXV010000018">
    <property type="protein sequence ID" value="KAF7286935.1"/>
    <property type="molecule type" value="Genomic_DNA"/>
</dbReference>
<gene>
    <name evidence="1" type="ORF">GWI33_003201</name>
</gene>
<evidence type="ECO:0008006" key="3">
    <source>
        <dbReference type="Google" id="ProtNLM"/>
    </source>
</evidence>
<comment type="caution">
    <text evidence="1">The sequence shown here is derived from an EMBL/GenBank/DDBJ whole genome shotgun (WGS) entry which is preliminary data.</text>
</comment>
<dbReference type="Proteomes" id="UP000625711">
    <property type="component" value="Unassembled WGS sequence"/>
</dbReference>
<protein>
    <recommendedName>
        <fullName evidence="3">Mos1 transposase HTH domain-containing protein</fullName>
    </recommendedName>
</protein>
<dbReference type="OrthoDB" id="616263at2759"/>
<keyword evidence="2" id="KW-1185">Reference proteome</keyword>
<proteinExistence type="predicted"/>